<keyword evidence="1" id="KW-1185">Reference proteome</keyword>
<dbReference type="AlphaFoldDB" id="A0A6I9RF46"/>
<dbReference type="KEGG" id="egu:105048094"/>
<accession>A0A6I9RF46</accession>
<dbReference type="GeneID" id="105048094"/>
<evidence type="ECO:0000313" key="1">
    <source>
        <dbReference type="Proteomes" id="UP000504607"/>
    </source>
</evidence>
<sequence length="336" mass="37484">MRRILFPASRLTRTSLTLALTPPTSRPALTKKPPRRMVFATALRSKNLHGSLQLLRPPLLNLLSPSPNPNSRVANPSSLLCSAPRTFSSPAVHEIDSDSSALYSNPQNAESTDLESKPRSLYSIFAKPSVVPRVQKPPPATNGIAKKERRVPVSGSSKYRPMEEKKFPKELSPEMLSLVRRLEEEGYLKDSNFSREGPLDPMDIPATLYSRHFLKSAAEKFGQDHQEIAKWLSGSDLKKIALFGCPSIERKTVFAAKRLRSFFSIQEDVICRGCKLKSSCKFVNQGVVREKKLILADVMRILAVFALDSVPKQLFIPNDLKFSVSKLLKEVVSLSN</sequence>
<proteinExistence type="predicted"/>
<protein>
    <submittedName>
        <fullName evidence="2">Uncharacterized protein LOC105048094</fullName>
    </submittedName>
</protein>
<dbReference type="InParanoid" id="A0A6I9RF46"/>
<gene>
    <name evidence="2" type="primary">LOC105048094</name>
</gene>
<dbReference type="RefSeq" id="XP_010925591.1">
    <property type="nucleotide sequence ID" value="XM_010927289.3"/>
</dbReference>
<evidence type="ECO:0000313" key="2">
    <source>
        <dbReference type="RefSeq" id="XP_010925591.1"/>
    </source>
</evidence>
<reference evidence="2" key="1">
    <citation type="submission" date="2025-08" db="UniProtKB">
        <authorList>
            <consortium name="RefSeq"/>
        </authorList>
    </citation>
    <scope>IDENTIFICATION</scope>
</reference>
<organism evidence="1 2">
    <name type="scientific">Elaeis guineensis var. tenera</name>
    <name type="common">Oil palm</name>
    <dbReference type="NCBI Taxonomy" id="51953"/>
    <lineage>
        <taxon>Eukaryota</taxon>
        <taxon>Viridiplantae</taxon>
        <taxon>Streptophyta</taxon>
        <taxon>Embryophyta</taxon>
        <taxon>Tracheophyta</taxon>
        <taxon>Spermatophyta</taxon>
        <taxon>Magnoliopsida</taxon>
        <taxon>Liliopsida</taxon>
        <taxon>Arecaceae</taxon>
        <taxon>Arecoideae</taxon>
        <taxon>Cocoseae</taxon>
        <taxon>Elaeidinae</taxon>
        <taxon>Elaeis</taxon>
    </lineage>
</organism>
<dbReference type="OrthoDB" id="974159at2759"/>
<name>A0A6I9RF46_ELAGV</name>
<dbReference type="Proteomes" id="UP000504607">
    <property type="component" value="Chromosome 7"/>
</dbReference>